<feature type="compositionally biased region" description="Low complexity" evidence="1">
    <location>
        <begin position="1"/>
        <end position="13"/>
    </location>
</feature>
<comment type="caution">
    <text evidence="3">The sequence shown here is derived from an EMBL/GenBank/DDBJ whole genome shotgun (WGS) entry which is preliminary data.</text>
</comment>
<evidence type="ECO:0000313" key="3">
    <source>
        <dbReference type="EMBL" id="GGN45360.1"/>
    </source>
</evidence>
<dbReference type="Proteomes" id="UP000605099">
    <property type="component" value="Unassembled WGS sequence"/>
</dbReference>
<gene>
    <name evidence="3" type="ORF">GCM10011349_11300</name>
</gene>
<accession>A0ABQ2JHQ7</accession>
<keyword evidence="4" id="KW-1185">Reference proteome</keyword>
<keyword evidence="2" id="KW-0472">Membrane</keyword>
<organism evidence="3 4">
    <name type="scientific">Novosphingobium indicum</name>
    <dbReference type="NCBI Taxonomy" id="462949"/>
    <lineage>
        <taxon>Bacteria</taxon>
        <taxon>Pseudomonadati</taxon>
        <taxon>Pseudomonadota</taxon>
        <taxon>Alphaproteobacteria</taxon>
        <taxon>Sphingomonadales</taxon>
        <taxon>Sphingomonadaceae</taxon>
        <taxon>Novosphingobium</taxon>
    </lineage>
</organism>
<dbReference type="EMBL" id="BMLK01000004">
    <property type="protein sequence ID" value="GGN45360.1"/>
    <property type="molecule type" value="Genomic_DNA"/>
</dbReference>
<feature type="transmembrane region" description="Helical" evidence="2">
    <location>
        <begin position="44"/>
        <end position="62"/>
    </location>
</feature>
<evidence type="ECO:0000256" key="2">
    <source>
        <dbReference type="SAM" id="Phobius"/>
    </source>
</evidence>
<feature type="region of interest" description="Disordered" evidence="1">
    <location>
        <begin position="160"/>
        <end position="184"/>
    </location>
</feature>
<name>A0ABQ2JHQ7_9SPHN</name>
<feature type="region of interest" description="Disordered" evidence="1">
    <location>
        <begin position="1"/>
        <end position="29"/>
    </location>
</feature>
<evidence type="ECO:0000256" key="1">
    <source>
        <dbReference type="SAM" id="MobiDB-lite"/>
    </source>
</evidence>
<protein>
    <submittedName>
        <fullName evidence="3">Uncharacterized protein</fullName>
    </submittedName>
</protein>
<keyword evidence="2" id="KW-0812">Transmembrane</keyword>
<dbReference type="RefSeq" id="WP_188818714.1">
    <property type="nucleotide sequence ID" value="NZ_BMLK01000004.1"/>
</dbReference>
<evidence type="ECO:0000313" key="4">
    <source>
        <dbReference type="Proteomes" id="UP000605099"/>
    </source>
</evidence>
<sequence>MTDTDPTTPTETPQHSNNVVTLPAKPAKQRPSEKVVSFVKKHPYITVAGAVTAGVAAAALLPRKTSGKVIDKAMGVAEAAGAATMMFGRNAGEKAHELGSDAREQAGILGKKAEQAGEVAVKRLEKYGLAALAAASAFGRATATRASKLGDAAAEKAAKIGEAASEKSHDLADAAEDLKKRVKG</sequence>
<proteinExistence type="predicted"/>
<keyword evidence="2" id="KW-1133">Transmembrane helix</keyword>
<reference evidence="4" key="1">
    <citation type="journal article" date="2019" name="Int. J. Syst. Evol. Microbiol.">
        <title>The Global Catalogue of Microorganisms (GCM) 10K type strain sequencing project: providing services to taxonomists for standard genome sequencing and annotation.</title>
        <authorList>
            <consortium name="The Broad Institute Genomics Platform"/>
            <consortium name="The Broad Institute Genome Sequencing Center for Infectious Disease"/>
            <person name="Wu L."/>
            <person name="Ma J."/>
        </authorList>
    </citation>
    <scope>NUCLEOTIDE SEQUENCE [LARGE SCALE GENOMIC DNA]</scope>
    <source>
        <strain evidence="4">CGMCC 1.6784</strain>
    </source>
</reference>